<comment type="caution">
    <text evidence="6">The sequence shown here is derived from an EMBL/GenBank/DDBJ whole genome shotgun (WGS) entry which is preliminary data.</text>
</comment>
<evidence type="ECO:0000256" key="4">
    <source>
        <dbReference type="RuleBase" id="RU003915"/>
    </source>
</evidence>
<keyword evidence="3 4" id="KW-0413">Isomerase</keyword>
<dbReference type="PROSITE" id="PS50059">
    <property type="entry name" value="FKBP_PPIASE"/>
    <property type="match status" value="1"/>
</dbReference>
<dbReference type="Gene3D" id="3.10.50.40">
    <property type="match status" value="1"/>
</dbReference>
<dbReference type="SUPFAM" id="SSF54534">
    <property type="entry name" value="FKBP-like"/>
    <property type="match status" value="1"/>
</dbReference>
<keyword evidence="2 3" id="KW-0697">Rotamase</keyword>
<evidence type="ECO:0000313" key="6">
    <source>
        <dbReference type="EMBL" id="MDN2483905.1"/>
    </source>
</evidence>
<evidence type="ECO:0000259" key="5">
    <source>
        <dbReference type="PROSITE" id="PS50059"/>
    </source>
</evidence>
<keyword evidence="7" id="KW-1185">Reference proteome</keyword>
<feature type="domain" description="PPIase FKBP-type" evidence="5">
    <location>
        <begin position="125"/>
        <end position="209"/>
    </location>
</feature>
<dbReference type="RefSeq" id="WP_289964074.1">
    <property type="nucleotide sequence ID" value="NZ_JAUEOZ010000003.1"/>
</dbReference>
<evidence type="ECO:0000256" key="3">
    <source>
        <dbReference type="PROSITE-ProRule" id="PRU00277"/>
    </source>
</evidence>
<dbReference type="EC" id="5.2.1.8" evidence="4"/>
<dbReference type="Gene3D" id="1.10.287.460">
    <property type="entry name" value="Peptidyl-prolyl cis-trans isomerase, FKBP-type, N-terminal domain"/>
    <property type="match status" value="1"/>
</dbReference>
<dbReference type="Pfam" id="PF00254">
    <property type="entry name" value="FKBP_C"/>
    <property type="match status" value="1"/>
</dbReference>
<organism evidence="6 7">
    <name type="scientific">Vibrio agarivorans</name>
    <dbReference type="NCBI Taxonomy" id="153622"/>
    <lineage>
        <taxon>Bacteria</taxon>
        <taxon>Pseudomonadati</taxon>
        <taxon>Pseudomonadota</taxon>
        <taxon>Gammaproteobacteria</taxon>
        <taxon>Vibrionales</taxon>
        <taxon>Vibrionaceae</taxon>
        <taxon>Vibrio</taxon>
    </lineage>
</organism>
<name>A0ABT7Y7H9_9VIBR</name>
<dbReference type="GO" id="GO:0003755">
    <property type="term" value="F:peptidyl-prolyl cis-trans isomerase activity"/>
    <property type="evidence" value="ECO:0007669"/>
    <property type="project" value="UniProtKB-EC"/>
</dbReference>
<dbReference type="InterPro" id="IPR046357">
    <property type="entry name" value="PPIase_dom_sf"/>
</dbReference>
<dbReference type="Proteomes" id="UP001169719">
    <property type="component" value="Unassembled WGS sequence"/>
</dbReference>
<proteinExistence type="inferred from homology"/>
<dbReference type="InterPro" id="IPR036944">
    <property type="entry name" value="PPIase_FKBP_N_sf"/>
</dbReference>
<dbReference type="InterPro" id="IPR001179">
    <property type="entry name" value="PPIase_FKBP_dom"/>
</dbReference>
<evidence type="ECO:0000256" key="1">
    <source>
        <dbReference type="ARBA" id="ARBA00000971"/>
    </source>
</evidence>
<comment type="catalytic activity">
    <reaction evidence="1 3 4">
        <text>[protein]-peptidylproline (omega=180) = [protein]-peptidylproline (omega=0)</text>
        <dbReference type="Rhea" id="RHEA:16237"/>
        <dbReference type="Rhea" id="RHEA-COMP:10747"/>
        <dbReference type="Rhea" id="RHEA-COMP:10748"/>
        <dbReference type="ChEBI" id="CHEBI:83833"/>
        <dbReference type="ChEBI" id="CHEBI:83834"/>
        <dbReference type="EC" id="5.2.1.8"/>
    </reaction>
</comment>
<accession>A0ABT7Y7H9</accession>
<comment type="similarity">
    <text evidence="4">Belongs to the FKBP-type PPIase family.</text>
</comment>
<gene>
    <name evidence="6" type="ORF">QWJ08_21355</name>
</gene>
<reference evidence="6" key="1">
    <citation type="submission" date="2024-05" db="EMBL/GenBank/DDBJ databases">
        <title>Genome Sequences of Four Agar- Degrading Marine Bacteria.</title>
        <authorList>
            <person name="Phillips E.K."/>
            <person name="Shaffer J.C."/>
            <person name="Henson M.W."/>
            <person name="Temperton B."/>
            <person name="Thrash C.J."/>
            <person name="Martin M.O."/>
        </authorList>
    </citation>
    <scope>NUCLEOTIDE SEQUENCE</scope>
    <source>
        <strain evidence="6">EKP203</strain>
    </source>
</reference>
<evidence type="ECO:0000313" key="7">
    <source>
        <dbReference type="Proteomes" id="UP001169719"/>
    </source>
</evidence>
<protein>
    <recommendedName>
        <fullName evidence="4">Peptidyl-prolyl cis-trans isomerase</fullName>
        <ecNumber evidence="4">5.2.1.8</ecNumber>
    </recommendedName>
</protein>
<evidence type="ECO:0000256" key="2">
    <source>
        <dbReference type="ARBA" id="ARBA00023110"/>
    </source>
</evidence>
<dbReference type="EMBL" id="JAUEOZ010000003">
    <property type="protein sequence ID" value="MDN2483905.1"/>
    <property type="molecule type" value="Genomic_DNA"/>
</dbReference>
<sequence>MTGDENLALGVSFGRLLKSQIERQAMDSGVIFDESKIKEGFLVGLGDTEHQFSNEQLDLLLTEIDRKVRDGVLALASKEKAANIQSGKRRIAKLENEPDAIRLESGVVYINLSPPTENRRPVSANDTVAIKYKMETAAGIVLDDTYDAELGVEFVIDGLLFGIQQVIVNAEIGGRYLAIIPPELAYGDESQLVDPGTYIVFEFDLLEIK</sequence>